<protein>
    <recommendedName>
        <fullName evidence="2 7">DNA repair protein RecO</fullName>
    </recommendedName>
    <alternativeName>
        <fullName evidence="6 7">Recombination protein O</fullName>
    </alternativeName>
</protein>
<dbReference type="GO" id="GO:0043590">
    <property type="term" value="C:bacterial nucleoid"/>
    <property type="evidence" value="ECO:0007669"/>
    <property type="project" value="TreeGrafter"/>
</dbReference>
<dbReference type="EMBL" id="DVNM01000028">
    <property type="protein sequence ID" value="HIU69373.1"/>
    <property type="molecule type" value="Genomic_DNA"/>
</dbReference>
<dbReference type="InterPro" id="IPR042242">
    <property type="entry name" value="RecO_C"/>
</dbReference>
<evidence type="ECO:0000256" key="5">
    <source>
        <dbReference type="ARBA" id="ARBA00023204"/>
    </source>
</evidence>
<keyword evidence="3 7" id="KW-0227">DNA damage</keyword>
<accession>A0A9D1MV66</accession>
<evidence type="ECO:0000259" key="8">
    <source>
        <dbReference type="Pfam" id="PF11967"/>
    </source>
</evidence>
<dbReference type="Proteomes" id="UP000824125">
    <property type="component" value="Unassembled WGS sequence"/>
</dbReference>
<evidence type="ECO:0000256" key="1">
    <source>
        <dbReference type="ARBA" id="ARBA00007452"/>
    </source>
</evidence>
<reference evidence="9" key="2">
    <citation type="journal article" date="2021" name="PeerJ">
        <title>Extensive microbial diversity within the chicken gut microbiome revealed by metagenomics and culture.</title>
        <authorList>
            <person name="Gilroy R."/>
            <person name="Ravi A."/>
            <person name="Getino M."/>
            <person name="Pursley I."/>
            <person name="Horton D.L."/>
            <person name="Alikhan N.F."/>
            <person name="Baker D."/>
            <person name="Gharbi K."/>
            <person name="Hall N."/>
            <person name="Watson M."/>
            <person name="Adriaenssens E.M."/>
            <person name="Foster-Nyarko E."/>
            <person name="Jarju S."/>
            <person name="Secka A."/>
            <person name="Antonio M."/>
            <person name="Oren A."/>
            <person name="Chaudhuri R.R."/>
            <person name="La Ragione R."/>
            <person name="Hildebrand F."/>
            <person name="Pallen M.J."/>
        </authorList>
    </citation>
    <scope>NUCLEOTIDE SEQUENCE</scope>
    <source>
        <strain evidence="9">CHK176-6737</strain>
    </source>
</reference>
<dbReference type="InterPro" id="IPR012340">
    <property type="entry name" value="NA-bd_OB-fold"/>
</dbReference>
<dbReference type="InterPro" id="IPR003717">
    <property type="entry name" value="RecO"/>
</dbReference>
<dbReference type="InterPro" id="IPR037278">
    <property type="entry name" value="ARFGAP/RecO"/>
</dbReference>
<dbReference type="GO" id="GO:0006302">
    <property type="term" value="P:double-strand break repair"/>
    <property type="evidence" value="ECO:0007669"/>
    <property type="project" value="TreeGrafter"/>
</dbReference>
<keyword evidence="5 7" id="KW-0234">DNA repair</keyword>
<name>A0A9D1MV66_9FIRM</name>
<dbReference type="AlphaFoldDB" id="A0A9D1MV66"/>
<dbReference type="NCBIfam" id="TIGR00613">
    <property type="entry name" value="reco"/>
    <property type="match status" value="1"/>
</dbReference>
<organism evidence="9 10">
    <name type="scientific">Candidatus Scybalenecus merdavium</name>
    <dbReference type="NCBI Taxonomy" id="2840939"/>
    <lineage>
        <taxon>Bacteria</taxon>
        <taxon>Bacillati</taxon>
        <taxon>Bacillota</taxon>
        <taxon>Clostridia</taxon>
        <taxon>Eubacteriales</taxon>
        <taxon>Oscillospiraceae</taxon>
        <taxon>Oscillospiraceae incertae sedis</taxon>
        <taxon>Candidatus Scybalenecus</taxon>
    </lineage>
</organism>
<dbReference type="SUPFAM" id="SSF50249">
    <property type="entry name" value="Nucleic acid-binding proteins"/>
    <property type="match status" value="1"/>
</dbReference>
<evidence type="ECO:0000256" key="3">
    <source>
        <dbReference type="ARBA" id="ARBA00022763"/>
    </source>
</evidence>
<comment type="function">
    <text evidence="7">Involved in DNA repair and RecF pathway recombination.</text>
</comment>
<evidence type="ECO:0000256" key="4">
    <source>
        <dbReference type="ARBA" id="ARBA00023172"/>
    </source>
</evidence>
<evidence type="ECO:0000313" key="9">
    <source>
        <dbReference type="EMBL" id="HIU69373.1"/>
    </source>
</evidence>
<reference evidence="9" key="1">
    <citation type="submission" date="2020-10" db="EMBL/GenBank/DDBJ databases">
        <authorList>
            <person name="Gilroy R."/>
        </authorList>
    </citation>
    <scope>NUCLEOTIDE SEQUENCE</scope>
    <source>
        <strain evidence="9">CHK176-6737</strain>
    </source>
</reference>
<dbReference type="PANTHER" id="PTHR33991">
    <property type="entry name" value="DNA REPAIR PROTEIN RECO"/>
    <property type="match status" value="1"/>
</dbReference>
<comment type="similarity">
    <text evidence="1 7">Belongs to the RecO family.</text>
</comment>
<dbReference type="SUPFAM" id="SSF57863">
    <property type="entry name" value="ArfGap/RecO-like zinc finger"/>
    <property type="match status" value="1"/>
</dbReference>
<dbReference type="Gene3D" id="1.20.1440.120">
    <property type="entry name" value="Recombination protein O, C-terminal domain"/>
    <property type="match status" value="1"/>
</dbReference>
<dbReference type="Pfam" id="PF11967">
    <property type="entry name" value="RecO_N"/>
    <property type="match status" value="1"/>
</dbReference>
<dbReference type="HAMAP" id="MF_00201">
    <property type="entry name" value="RecO"/>
    <property type="match status" value="1"/>
</dbReference>
<dbReference type="Pfam" id="PF02565">
    <property type="entry name" value="RecO_C"/>
    <property type="match status" value="1"/>
</dbReference>
<gene>
    <name evidence="7 9" type="primary">recO</name>
    <name evidence="9" type="ORF">IAD23_05375</name>
</gene>
<evidence type="ECO:0000256" key="6">
    <source>
        <dbReference type="ARBA" id="ARBA00033409"/>
    </source>
</evidence>
<dbReference type="Gene3D" id="2.40.50.140">
    <property type="entry name" value="Nucleic acid-binding proteins"/>
    <property type="match status" value="1"/>
</dbReference>
<evidence type="ECO:0000256" key="7">
    <source>
        <dbReference type="HAMAP-Rule" id="MF_00201"/>
    </source>
</evidence>
<dbReference type="InterPro" id="IPR022572">
    <property type="entry name" value="DNA_rep/recomb_RecO_N"/>
</dbReference>
<evidence type="ECO:0000313" key="10">
    <source>
        <dbReference type="Proteomes" id="UP000824125"/>
    </source>
</evidence>
<sequence length="248" mass="27930">MKTTGKGIVIREQTVGESDRLVTLLTDDFGLIKAFVRRAKRISSAEVSGTTMFAYSTFTLYKNKNNTYTISNASPIDVFFDLRKNLSSLSLAQYFAQLILEFGHEEQASHEMLRLFLNALHLLCAEAPARDKIKAVFELRLMCLGGYMPDIVACHTCAAYETDTMYFDTHAAVIYCENCGRGRGLVPLPLSVLTAVRFICLSDLKKVFSFKLSAANMRLLCACTEQFVLQRVSYDLSALKFYKEIKDE</sequence>
<keyword evidence="4 7" id="KW-0233">DNA recombination</keyword>
<comment type="caution">
    <text evidence="9">The sequence shown here is derived from an EMBL/GenBank/DDBJ whole genome shotgun (WGS) entry which is preliminary data.</text>
</comment>
<dbReference type="GO" id="GO:0006310">
    <property type="term" value="P:DNA recombination"/>
    <property type="evidence" value="ECO:0007669"/>
    <property type="project" value="UniProtKB-UniRule"/>
</dbReference>
<dbReference type="PANTHER" id="PTHR33991:SF1">
    <property type="entry name" value="DNA REPAIR PROTEIN RECO"/>
    <property type="match status" value="1"/>
</dbReference>
<evidence type="ECO:0000256" key="2">
    <source>
        <dbReference type="ARBA" id="ARBA00021310"/>
    </source>
</evidence>
<proteinExistence type="inferred from homology"/>
<dbReference type="Gene3D" id="6.20.220.20">
    <property type="entry name" value="Recombination protein O, zinc-binding domain"/>
    <property type="match status" value="1"/>
</dbReference>
<feature type="domain" description="DNA replication/recombination mediator RecO N-terminal" evidence="8">
    <location>
        <begin position="1"/>
        <end position="79"/>
    </location>
</feature>